<proteinExistence type="inferred from homology"/>
<name>A0A6L8V250_9BACL</name>
<sequence>MDISKQVALVTGANRGLGRHLAQELLSRGAKVYAGARTPESIDLPGVTPLRLDITNEKSVAAAAEIASDVTLLINNAGSSTGADLLDGDMDSIHLEMNTHFFGTLSMIRAFAPILEKNGGGAILNILSVLSWFSMGGASAYSAGKSAQWSLTNSFRLTLAPKKIHVSGLHVGFMDTDMTANIQAPKVNPAEIAKLAIDGIETGSYEIVVDETSRKLLQKLSGGVHAVYPQLFTK</sequence>
<accession>A0A6L8V250</accession>
<reference evidence="4 5" key="1">
    <citation type="submission" date="2019-12" db="EMBL/GenBank/DDBJ databases">
        <title>Paenibacillus sp. nov. sp. isolated from soil.</title>
        <authorList>
            <person name="Kim J."/>
            <person name="Jeong S.E."/>
            <person name="Jung H.S."/>
            <person name="Jeon C.O."/>
        </authorList>
    </citation>
    <scope>NUCLEOTIDE SEQUENCE [LARGE SCALE GENOMIC DNA]</scope>
    <source>
        <strain evidence="4 5">5J-6</strain>
    </source>
</reference>
<keyword evidence="2" id="KW-0560">Oxidoreductase</keyword>
<gene>
    <name evidence="4" type="ORF">GQF01_14335</name>
</gene>
<dbReference type="PANTHER" id="PTHR44169">
    <property type="entry name" value="NADPH-DEPENDENT 1-ACYLDIHYDROXYACETONE PHOSPHATE REDUCTASE"/>
    <property type="match status" value="1"/>
</dbReference>
<organism evidence="4 5">
    <name type="scientific">Paenibacillus silvestris</name>
    <dbReference type="NCBI Taxonomy" id="2606219"/>
    <lineage>
        <taxon>Bacteria</taxon>
        <taxon>Bacillati</taxon>
        <taxon>Bacillota</taxon>
        <taxon>Bacilli</taxon>
        <taxon>Bacillales</taxon>
        <taxon>Paenibacillaceae</taxon>
        <taxon>Paenibacillus</taxon>
    </lineage>
</organism>
<dbReference type="InterPro" id="IPR002347">
    <property type="entry name" value="SDR_fam"/>
</dbReference>
<keyword evidence="5" id="KW-1185">Reference proteome</keyword>
<evidence type="ECO:0000313" key="4">
    <source>
        <dbReference type="EMBL" id="MZQ83290.1"/>
    </source>
</evidence>
<dbReference type="PRINTS" id="PR00080">
    <property type="entry name" value="SDRFAMILY"/>
</dbReference>
<dbReference type="InterPro" id="IPR036291">
    <property type="entry name" value="NAD(P)-bd_dom_sf"/>
</dbReference>
<comment type="caution">
    <text evidence="4">The sequence shown here is derived from an EMBL/GenBank/DDBJ whole genome shotgun (WGS) entry which is preliminary data.</text>
</comment>
<dbReference type="PRINTS" id="PR00081">
    <property type="entry name" value="GDHRDH"/>
</dbReference>
<dbReference type="RefSeq" id="WP_161407511.1">
    <property type="nucleotide sequence ID" value="NZ_WTUZ01000017.1"/>
</dbReference>
<dbReference type="Pfam" id="PF00106">
    <property type="entry name" value="adh_short"/>
    <property type="match status" value="1"/>
</dbReference>
<evidence type="ECO:0000313" key="5">
    <source>
        <dbReference type="Proteomes" id="UP000481087"/>
    </source>
</evidence>
<dbReference type="Proteomes" id="UP000481087">
    <property type="component" value="Unassembled WGS sequence"/>
</dbReference>
<dbReference type="NCBIfam" id="NF006119">
    <property type="entry name" value="PRK08264.1-5"/>
    <property type="match status" value="1"/>
</dbReference>
<evidence type="ECO:0000256" key="1">
    <source>
        <dbReference type="ARBA" id="ARBA00006484"/>
    </source>
</evidence>
<dbReference type="GO" id="GO:0016491">
    <property type="term" value="F:oxidoreductase activity"/>
    <property type="evidence" value="ECO:0007669"/>
    <property type="project" value="UniProtKB-KW"/>
</dbReference>
<dbReference type="EMBL" id="WTUZ01000017">
    <property type="protein sequence ID" value="MZQ83290.1"/>
    <property type="molecule type" value="Genomic_DNA"/>
</dbReference>
<dbReference type="Gene3D" id="3.40.50.720">
    <property type="entry name" value="NAD(P)-binding Rossmann-like Domain"/>
    <property type="match status" value="1"/>
</dbReference>
<evidence type="ECO:0000256" key="2">
    <source>
        <dbReference type="ARBA" id="ARBA00023002"/>
    </source>
</evidence>
<protein>
    <submittedName>
        <fullName evidence="4">SDR family NAD(P)-dependent oxidoreductase</fullName>
    </submittedName>
</protein>
<dbReference type="AlphaFoldDB" id="A0A6L8V250"/>
<comment type="similarity">
    <text evidence="1 3">Belongs to the short-chain dehydrogenases/reductases (SDR) family.</text>
</comment>
<evidence type="ECO:0000256" key="3">
    <source>
        <dbReference type="RuleBase" id="RU000363"/>
    </source>
</evidence>
<dbReference type="SUPFAM" id="SSF51735">
    <property type="entry name" value="NAD(P)-binding Rossmann-fold domains"/>
    <property type="match status" value="1"/>
</dbReference>
<dbReference type="PANTHER" id="PTHR44169:SF6">
    <property type="entry name" value="NADPH-DEPENDENT 1-ACYLDIHYDROXYACETONE PHOSPHATE REDUCTASE"/>
    <property type="match status" value="1"/>
</dbReference>